<accession>A0A0C3L9N9</accession>
<dbReference type="Proteomes" id="UP000054248">
    <property type="component" value="Unassembled WGS sequence"/>
</dbReference>
<reference evidence="2 3" key="1">
    <citation type="submission" date="2014-04" db="EMBL/GenBank/DDBJ databases">
        <authorList>
            <consortium name="DOE Joint Genome Institute"/>
            <person name="Kuo A."/>
            <person name="Girlanda M."/>
            <person name="Perotto S."/>
            <person name="Kohler A."/>
            <person name="Nagy L.G."/>
            <person name="Floudas D."/>
            <person name="Copeland A."/>
            <person name="Barry K.W."/>
            <person name="Cichocki N."/>
            <person name="Veneault-Fourrey C."/>
            <person name="LaButti K."/>
            <person name="Lindquist E.A."/>
            <person name="Lipzen A."/>
            <person name="Lundell T."/>
            <person name="Morin E."/>
            <person name="Murat C."/>
            <person name="Sun H."/>
            <person name="Tunlid A."/>
            <person name="Henrissat B."/>
            <person name="Grigoriev I.V."/>
            <person name="Hibbett D.S."/>
            <person name="Martin F."/>
            <person name="Nordberg H.P."/>
            <person name="Cantor M.N."/>
            <person name="Hua S.X."/>
        </authorList>
    </citation>
    <scope>NUCLEOTIDE SEQUENCE [LARGE SCALE GENOMIC DNA]</scope>
    <source>
        <strain evidence="2 3">MUT 4182</strain>
    </source>
</reference>
<evidence type="ECO:0000256" key="1">
    <source>
        <dbReference type="SAM" id="MobiDB-lite"/>
    </source>
</evidence>
<evidence type="ECO:0000313" key="3">
    <source>
        <dbReference type="Proteomes" id="UP000054248"/>
    </source>
</evidence>
<dbReference type="EMBL" id="KN822970">
    <property type="protein sequence ID" value="KIO30633.1"/>
    <property type="molecule type" value="Genomic_DNA"/>
</dbReference>
<feature type="compositionally biased region" description="Polar residues" evidence="1">
    <location>
        <begin position="86"/>
        <end position="99"/>
    </location>
</feature>
<reference evidence="3" key="2">
    <citation type="submission" date="2015-01" db="EMBL/GenBank/DDBJ databases">
        <title>Evolutionary Origins and Diversification of the Mycorrhizal Mutualists.</title>
        <authorList>
            <consortium name="DOE Joint Genome Institute"/>
            <consortium name="Mycorrhizal Genomics Consortium"/>
            <person name="Kohler A."/>
            <person name="Kuo A."/>
            <person name="Nagy L.G."/>
            <person name="Floudas D."/>
            <person name="Copeland A."/>
            <person name="Barry K.W."/>
            <person name="Cichocki N."/>
            <person name="Veneault-Fourrey C."/>
            <person name="LaButti K."/>
            <person name="Lindquist E.A."/>
            <person name="Lipzen A."/>
            <person name="Lundell T."/>
            <person name="Morin E."/>
            <person name="Murat C."/>
            <person name="Riley R."/>
            <person name="Ohm R."/>
            <person name="Sun H."/>
            <person name="Tunlid A."/>
            <person name="Henrissat B."/>
            <person name="Grigoriev I.V."/>
            <person name="Hibbett D.S."/>
            <person name="Martin F."/>
        </authorList>
    </citation>
    <scope>NUCLEOTIDE SEQUENCE [LARGE SCALE GENOMIC DNA]</scope>
    <source>
        <strain evidence="3">MUT 4182</strain>
    </source>
</reference>
<dbReference type="AlphaFoldDB" id="A0A0C3L9N9"/>
<protein>
    <submittedName>
        <fullName evidence="2">Uncharacterized protein</fullName>
    </submittedName>
</protein>
<organism evidence="2 3">
    <name type="scientific">Tulasnella calospora MUT 4182</name>
    <dbReference type="NCBI Taxonomy" id="1051891"/>
    <lineage>
        <taxon>Eukaryota</taxon>
        <taxon>Fungi</taxon>
        <taxon>Dikarya</taxon>
        <taxon>Basidiomycota</taxon>
        <taxon>Agaricomycotina</taxon>
        <taxon>Agaricomycetes</taxon>
        <taxon>Cantharellales</taxon>
        <taxon>Tulasnellaceae</taxon>
        <taxon>Tulasnella</taxon>
    </lineage>
</organism>
<gene>
    <name evidence="2" type="ORF">M407DRAFT_242142</name>
</gene>
<feature type="region of interest" description="Disordered" evidence="1">
    <location>
        <begin position="70"/>
        <end position="99"/>
    </location>
</feature>
<evidence type="ECO:0000313" key="2">
    <source>
        <dbReference type="EMBL" id="KIO30633.1"/>
    </source>
</evidence>
<keyword evidence="3" id="KW-1185">Reference proteome</keyword>
<proteinExistence type="predicted"/>
<dbReference type="HOGENOM" id="CLU_2322069_0_0_1"/>
<name>A0A0C3L9N9_9AGAM</name>
<feature type="compositionally biased region" description="Basic and acidic residues" evidence="1">
    <location>
        <begin position="71"/>
        <end position="84"/>
    </location>
</feature>
<sequence length="99" mass="11478">MSFWEILRNEWRSGELSGMESWVSVSPNEGEQDQHRRNNQFQYNLTHSNMARAAFGEQATCIIHKQPVHTNVERGKKHEGKRETWTVGQNNRNAAVQAL</sequence>